<reference evidence="1 2" key="1">
    <citation type="submission" date="2016-07" db="EMBL/GenBank/DDBJ databases">
        <title>Multiple horizontal gene transfer events from other fungi enriched the ability of initially mycotrophic Trichoderma (Ascomycota) to feed on dead plant biomass.</title>
        <authorList>
            <consortium name="DOE Joint Genome Institute"/>
            <person name="Aerts A."/>
            <person name="Atanasova L."/>
            <person name="Chenthamara K."/>
            <person name="Zhang J."/>
            <person name="Grujic M."/>
            <person name="Henrissat B."/>
            <person name="Kuo A."/>
            <person name="Salamov A."/>
            <person name="Lipzen A."/>
            <person name="Labutti K."/>
            <person name="Barry K."/>
            <person name="Miao Y."/>
            <person name="Rahimi M.J."/>
            <person name="Shen Q."/>
            <person name="Grigoriev I.V."/>
            <person name="Kubicek C.P."/>
            <person name="Druzhinina I.S."/>
        </authorList>
    </citation>
    <scope>NUCLEOTIDE SEQUENCE [LARGE SCALE GENOMIC DNA]</scope>
    <source>
        <strain evidence="1 2">ATCC 18648</strain>
    </source>
</reference>
<dbReference type="AlphaFoldDB" id="A0A2T4CHT9"/>
<dbReference type="Proteomes" id="UP000240760">
    <property type="component" value="Unassembled WGS sequence"/>
</dbReference>
<sequence>MPLLSPLSRAPFAAGWPYRRRTCSCTASPRPSSAAANHSFGLRASARGSTTDWLLRRGRARTEARQLGSTSAPALAQACTGYFDFAIAAAAHPPARAMTCDPSPISRHQKGPCRQAHRALFALLLETSIPRPLHFLCLWTLSLALLNNPPSTCATTDRRAGKASGSGSGSGSGSLWLCVRVQQEGIRFSAPATHRIAAASASPESAWVLSAGRFWADQRWFLLFSPFTSSDQPAGSSSSAVLLPFFSRFVIDSRKEDFLDLRYSLSSCYGFFFCEDVAQSILSPDSVERQVSHGVLLLFSCFPSLRCHPLPLSCLFRLPAL</sequence>
<organism evidence="1 2">
    <name type="scientific">Trichoderma longibrachiatum ATCC 18648</name>
    <dbReference type="NCBI Taxonomy" id="983965"/>
    <lineage>
        <taxon>Eukaryota</taxon>
        <taxon>Fungi</taxon>
        <taxon>Dikarya</taxon>
        <taxon>Ascomycota</taxon>
        <taxon>Pezizomycotina</taxon>
        <taxon>Sordariomycetes</taxon>
        <taxon>Hypocreomycetidae</taxon>
        <taxon>Hypocreales</taxon>
        <taxon>Hypocreaceae</taxon>
        <taxon>Trichoderma</taxon>
    </lineage>
</organism>
<evidence type="ECO:0000313" key="1">
    <source>
        <dbReference type="EMBL" id="PTB81126.1"/>
    </source>
</evidence>
<gene>
    <name evidence="1" type="ORF">M440DRAFT_77396</name>
</gene>
<name>A0A2T4CHT9_TRILO</name>
<dbReference type="EMBL" id="KZ679126">
    <property type="protein sequence ID" value="PTB81126.1"/>
    <property type="molecule type" value="Genomic_DNA"/>
</dbReference>
<accession>A0A2T4CHT9</accession>
<evidence type="ECO:0000313" key="2">
    <source>
        <dbReference type="Proteomes" id="UP000240760"/>
    </source>
</evidence>
<protein>
    <submittedName>
        <fullName evidence="1">Uncharacterized protein</fullName>
    </submittedName>
</protein>
<keyword evidence="2" id="KW-1185">Reference proteome</keyword>
<proteinExistence type="predicted"/>